<dbReference type="SUPFAM" id="SSF52058">
    <property type="entry name" value="L domain-like"/>
    <property type="match status" value="1"/>
</dbReference>
<dbReference type="CDD" id="cd12087">
    <property type="entry name" value="TM_EGFR-like"/>
    <property type="match status" value="1"/>
</dbReference>
<dbReference type="InterPro" id="IPR001245">
    <property type="entry name" value="Ser-Thr/Tyr_kinase_cat_dom"/>
</dbReference>
<keyword evidence="7" id="KW-1185">Reference proteome</keyword>
<dbReference type="InterPro" id="IPR011009">
    <property type="entry name" value="Kinase-like_dom_sf"/>
</dbReference>
<evidence type="ECO:0000256" key="2">
    <source>
        <dbReference type="ARBA" id="ARBA00022737"/>
    </source>
</evidence>
<accession>A0A485LMQ4</accession>
<keyword evidence="3" id="KW-0812">Transmembrane</keyword>
<dbReference type="EMBL" id="VJMH01007246">
    <property type="protein sequence ID" value="KAF0684770.1"/>
    <property type="molecule type" value="Genomic_DNA"/>
</dbReference>
<dbReference type="GO" id="GO:0005524">
    <property type="term" value="F:ATP binding"/>
    <property type="evidence" value="ECO:0007669"/>
    <property type="project" value="InterPro"/>
</dbReference>
<name>A0A485LMQ4_9STRA</name>
<dbReference type="InterPro" id="IPR001611">
    <property type="entry name" value="Leu-rich_rpt"/>
</dbReference>
<dbReference type="InterPro" id="IPR051681">
    <property type="entry name" value="Ser/Thr_Kinases-Pseudokinases"/>
</dbReference>
<dbReference type="GO" id="GO:0004713">
    <property type="term" value="F:protein tyrosine kinase activity"/>
    <property type="evidence" value="ECO:0007669"/>
    <property type="project" value="InterPro"/>
</dbReference>
<sequence length="711" mass="76207">MNKACQHYTRHRRRDPSFCRRDTVHRLLHPPMARVSLLFCFAALAHLISAGATDEAMPPDCSSICGPAWAGTCLIDDTALSVSALSSSPNDAATTAISSNPATCSPSTGSNATFTIAANDTAPPRRIHHIGGSTAALSILALDGGTIPSSNTTSPCISLGDTFASDLTALTDLSITHLNLSMAPLPPLPPSLRSIRLSDTAVNAVDLSSIPNLTSLDLSRNRLDRIPASIYALPRLTSLNLSGNPIDATALSSSNLVFLNALASFQVEWTRCNASTTTLGWTSRQTAVVLAPCPPVAAALVRTDPASSSSNSLTLVLAGVGTGIFLLIIVVLVVMLRRRRHANLPRDPTMEQIHHTAFKSSKAAAAKAPTSILKQPTSLAGPSMSDAAFLAKYAADAELLPLRVPMDALVETRRVGHSRNGHYEVWVGQLEGRQVVLKKLAPAGAASTGDGDELPAARLLDEMRVLARLRHPHVVACLGVAWVSSTCACGVVEYMNQGDLRSVLDTAPLAWKDTKFEMALHVARALLYLHTQRTPVLIHRDVRAQNVLVHLPDDSDSRLVCKMTNFTSARARTFVDTMTQGVGSALWTAPEVLRGDDYSERVDIYSFGVVLCELDTHALPFDDDAAPCDDPGHKRLRKESGRSLVQDIMTGKAIPQFSPACPPQILHLAKQCLQLDPANRPTAAAIVDVLEKIVSEHEWVDRVTRTGGIYV</sequence>
<dbReference type="InterPro" id="IPR020635">
    <property type="entry name" value="Tyr_kinase_cat_dom"/>
</dbReference>
<reference evidence="5" key="2">
    <citation type="submission" date="2019-06" db="EMBL/GenBank/DDBJ databases">
        <title>Genomics analysis of Aphanomyces spp. identifies a new class of oomycete effector associated with host adaptation.</title>
        <authorList>
            <person name="Gaulin E."/>
        </authorList>
    </citation>
    <scope>NUCLEOTIDE SEQUENCE</scope>
    <source>
        <strain evidence="5">CBS 578.67</strain>
    </source>
</reference>
<dbReference type="InterPro" id="IPR032675">
    <property type="entry name" value="LRR_dom_sf"/>
</dbReference>
<reference evidence="6 7" key="1">
    <citation type="submission" date="2019-03" db="EMBL/GenBank/DDBJ databases">
        <authorList>
            <person name="Gaulin E."/>
            <person name="Dumas B."/>
        </authorList>
    </citation>
    <scope>NUCLEOTIDE SEQUENCE [LARGE SCALE GENOMIC DNA]</scope>
    <source>
        <strain evidence="6">CBS 568.67</strain>
    </source>
</reference>
<dbReference type="OrthoDB" id="4062651at2759"/>
<dbReference type="SUPFAM" id="SSF56112">
    <property type="entry name" value="Protein kinase-like (PK-like)"/>
    <property type="match status" value="1"/>
</dbReference>
<dbReference type="GO" id="GO:0004674">
    <property type="term" value="F:protein serine/threonine kinase activity"/>
    <property type="evidence" value="ECO:0007669"/>
    <property type="project" value="TreeGrafter"/>
</dbReference>
<evidence type="ECO:0000256" key="3">
    <source>
        <dbReference type="SAM" id="Phobius"/>
    </source>
</evidence>
<feature type="transmembrane region" description="Helical" evidence="3">
    <location>
        <begin position="313"/>
        <end position="336"/>
    </location>
</feature>
<keyword evidence="3" id="KW-0472">Membrane</keyword>
<keyword evidence="3" id="KW-1133">Transmembrane helix</keyword>
<dbReference type="PANTHER" id="PTHR44329:SF214">
    <property type="entry name" value="PROTEIN KINASE DOMAIN-CONTAINING PROTEIN"/>
    <property type="match status" value="1"/>
</dbReference>
<evidence type="ECO:0000313" key="6">
    <source>
        <dbReference type="EMBL" id="VFT99930.1"/>
    </source>
</evidence>
<dbReference type="Gene3D" id="1.10.510.10">
    <property type="entry name" value="Transferase(Phosphotransferase) domain 1"/>
    <property type="match status" value="1"/>
</dbReference>
<dbReference type="PROSITE" id="PS00109">
    <property type="entry name" value="PROTEIN_KINASE_TYR"/>
    <property type="match status" value="1"/>
</dbReference>
<dbReference type="SMART" id="SM00219">
    <property type="entry name" value="TyrKc"/>
    <property type="match status" value="1"/>
</dbReference>
<dbReference type="InterPro" id="IPR000719">
    <property type="entry name" value="Prot_kinase_dom"/>
</dbReference>
<evidence type="ECO:0000256" key="1">
    <source>
        <dbReference type="ARBA" id="ARBA00022614"/>
    </source>
</evidence>
<feature type="domain" description="Protein kinase" evidence="4">
    <location>
        <begin position="409"/>
        <end position="700"/>
    </location>
</feature>
<dbReference type="Gene3D" id="3.80.10.10">
    <property type="entry name" value="Ribonuclease Inhibitor"/>
    <property type="match status" value="1"/>
</dbReference>
<keyword evidence="1" id="KW-0433">Leucine-rich repeat</keyword>
<dbReference type="PROSITE" id="PS51450">
    <property type="entry name" value="LRR"/>
    <property type="match status" value="1"/>
</dbReference>
<dbReference type="Proteomes" id="UP000332933">
    <property type="component" value="Unassembled WGS sequence"/>
</dbReference>
<protein>
    <submittedName>
        <fullName evidence="6">Aste57867_23285 protein</fullName>
    </submittedName>
</protein>
<dbReference type="PROSITE" id="PS50011">
    <property type="entry name" value="PROTEIN_KINASE_DOM"/>
    <property type="match status" value="1"/>
</dbReference>
<dbReference type="Pfam" id="PF07714">
    <property type="entry name" value="PK_Tyr_Ser-Thr"/>
    <property type="match status" value="1"/>
</dbReference>
<dbReference type="AlphaFoldDB" id="A0A485LMQ4"/>
<dbReference type="PANTHER" id="PTHR44329">
    <property type="entry name" value="SERINE/THREONINE-PROTEIN KINASE TNNI3K-RELATED"/>
    <property type="match status" value="1"/>
</dbReference>
<dbReference type="Gene3D" id="3.30.200.20">
    <property type="entry name" value="Phosphorylase Kinase, domain 1"/>
    <property type="match status" value="1"/>
</dbReference>
<evidence type="ECO:0000313" key="7">
    <source>
        <dbReference type="Proteomes" id="UP000332933"/>
    </source>
</evidence>
<organism evidence="6 7">
    <name type="scientific">Aphanomyces stellatus</name>
    <dbReference type="NCBI Taxonomy" id="120398"/>
    <lineage>
        <taxon>Eukaryota</taxon>
        <taxon>Sar</taxon>
        <taxon>Stramenopiles</taxon>
        <taxon>Oomycota</taxon>
        <taxon>Saprolegniomycetes</taxon>
        <taxon>Saprolegniales</taxon>
        <taxon>Verrucalvaceae</taxon>
        <taxon>Aphanomyces</taxon>
    </lineage>
</organism>
<dbReference type="EMBL" id="CAADRA010007272">
    <property type="protein sequence ID" value="VFT99930.1"/>
    <property type="molecule type" value="Genomic_DNA"/>
</dbReference>
<evidence type="ECO:0000259" key="4">
    <source>
        <dbReference type="PROSITE" id="PS50011"/>
    </source>
</evidence>
<dbReference type="Pfam" id="PF13855">
    <property type="entry name" value="LRR_8"/>
    <property type="match status" value="1"/>
</dbReference>
<dbReference type="InterPro" id="IPR008266">
    <property type="entry name" value="Tyr_kinase_AS"/>
</dbReference>
<evidence type="ECO:0000313" key="5">
    <source>
        <dbReference type="EMBL" id="KAF0684770.1"/>
    </source>
</evidence>
<gene>
    <name evidence="6" type="primary">Aste57867_23285</name>
    <name evidence="5" type="ORF">As57867_023214</name>
    <name evidence="6" type="ORF">ASTE57867_23285</name>
</gene>
<proteinExistence type="predicted"/>
<keyword evidence="2" id="KW-0677">Repeat</keyword>